<dbReference type="PANTHER" id="PTHR13633">
    <property type="entry name" value="MITOCHONDRIAL TRANSCRIPTION RESCUE FACTOR 1"/>
    <property type="match status" value="1"/>
</dbReference>
<accession>W7D8E4</accession>
<dbReference type="Gene3D" id="3.10.290.10">
    <property type="entry name" value="RNA-binding S4 domain"/>
    <property type="match status" value="1"/>
</dbReference>
<dbReference type="Pfam" id="PF01479">
    <property type="entry name" value="S4"/>
    <property type="match status" value="1"/>
</dbReference>
<evidence type="ECO:0000313" key="3">
    <source>
        <dbReference type="EMBL" id="EUJ41728.1"/>
    </source>
</evidence>
<dbReference type="Pfam" id="PF17774">
    <property type="entry name" value="YlmH_RBD"/>
    <property type="match status" value="1"/>
</dbReference>
<dbReference type="Gene3D" id="3.30.70.330">
    <property type="match status" value="1"/>
</dbReference>
<evidence type="ECO:0000256" key="1">
    <source>
        <dbReference type="PROSITE-ProRule" id="PRU00182"/>
    </source>
</evidence>
<protein>
    <submittedName>
        <fullName evidence="3">RNA-binding S4 domain-containing protein</fullName>
    </submittedName>
</protein>
<name>W7D8E4_9LIST</name>
<dbReference type="SUPFAM" id="SSF55174">
    <property type="entry name" value="Alpha-L RNA-binding motif"/>
    <property type="match status" value="1"/>
</dbReference>
<dbReference type="PROSITE" id="PS50889">
    <property type="entry name" value="S4"/>
    <property type="match status" value="1"/>
</dbReference>
<dbReference type="RefSeq" id="WP_035313324.1">
    <property type="nucleotide sequence ID" value="NZ_AODH01000009.1"/>
</dbReference>
<dbReference type="EMBL" id="AODH01000009">
    <property type="protein sequence ID" value="EUJ41728.1"/>
    <property type="molecule type" value="Genomic_DNA"/>
</dbReference>
<sequence length="255" mass="29387">MDGVYQHFRPEEQPFIDAASGWIVQAENQYSPYLTPFIDPRQAFILQSLISKNSEFMLVSLLTHERQRFLIKPDYFEENEADYQMCLFSIRYPSKFSNLSHPEILGALMNIGMKREVFGDILNVGNDWQFVVEEEVANYVQLNLTKIGKVNIQLERLPFTGALAIPDDFEHKFVTVSSMRLDSVVATVLNISRQKVKIMIEGGLVKVNWQVVKQANFECTENDMLSVRKHGRIQVLEQIGKSKKDKLKLNVRIKG</sequence>
<dbReference type="InterPro" id="IPR036986">
    <property type="entry name" value="S4_RNA-bd_sf"/>
</dbReference>
<evidence type="ECO:0000259" key="2">
    <source>
        <dbReference type="SMART" id="SM00363"/>
    </source>
</evidence>
<dbReference type="InterPro" id="IPR012677">
    <property type="entry name" value="Nucleotide-bd_a/b_plait_sf"/>
</dbReference>
<dbReference type="OrthoDB" id="9812787at2"/>
<proteinExistence type="predicted"/>
<comment type="caution">
    <text evidence="3">The sequence shown here is derived from an EMBL/GenBank/DDBJ whole genome shotgun (WGS) entry which is preliminary data.</text>
</comment>
<dbReference type="AlphaFoldDB" id="W7D8E4"/>
<evidence type="ECO:0000313" key="4">
    <source>
        <dbReference type="Proteomes" id="UP000019243"/>
    </source>
</evidence>
<gene>
    <name evidence="3" type="ORF">BCAMP_02555</name>
</gene>
<keyword evidence="1" id="KW-0694">RNA-binding</keyword>
<keyword evidence="4" id="KW-1185">Reference proteome</keyword>
<dbReference type="InterPro" id="IPR040591">
    <property type="entry name" value="RqcP2_RBD"/>
</dbReference>
<dbReference type="STRING" id="1265861.BCAMP_02555"/>
<dbReference type="Pfam" id="PF21278">
    <property type="entry name" value="YlmH_1st"/>
    <property type="match status" value="1"/>
</dbReference>
<feature type="domain" description="RNA-binding S4" evidence="2">
    <location>
        <begin position="179"/>
        <end position="248"/>
    </location>
</feature>
<dbReference type="Proteomes" id="UP000019243">
    <property type="component" value="Unassembled WGS sequence"/>
</dbReference>
<dbReference type="Gene3D" id="3.30.1370.160">
    <property type="match status" value="1"/>
</dbReference>
<dbReference type="PANTHER" id="PTHR13633:SF3">
    <property type="entry name" value="MITOCHONDRIAL TRANSCRIPTION RESCUE FACTOR 1"/>
    <property type="match status" value="1"/>
</dbReference>
<organism evidence="3 4">
    <name type="scientific">Brochothrix campestris FSL F6-1037</name>
    <dbReference type="NCBI Taxonomy" id="1265861"/>
    <lineage>
        <taxon>Bacteria</taxon>
        <taxon>Bacillati</taxon>
        <taxon>Bacillota</taxon>
        <taxon>Bacilli</taxon>
        <taxon>Bacillales</taxon>
        <taxon>Listeriaceae</taxon>
        <taxon>Brochothrix</taxon>
    </lineage>
</organism>
<reference evidence="3 4" key="1">
    <citation type="submission" date="2012-12" db="EMBL/GenBank/DDBJ databases">
        <title>Novel taxa of Listeriaceae from agricultural environments in the United States.</title>
        <authorList>
            <person name="den Bakker H.C."/>
            <person name="Allred A."/>
            <person name="Warchocki S."/>
            <person name="Wright E.M."/>
            <person name="Burrell A."/>
            <person name="Nightingale K.K."/>
            <person name="Kephart D."/>
            <person name="Wiedmann M."/>
        </authorList>
    </citation>
    <scope>NUCLEOTIDE SEQUENCE [LARGE SCALE GENOMIC DNA]</scope>
    <source>
        <strain evidence="3 4">FSL F6-1037</strain>
    </source>
</reference>
<dbReference type="SMART" id="SM00363">
    <property type="entry name" value="S4"/>
    <property type="match status" value="1"/>
</dbReference>
<dbReference type="InterPro" id="IPR048443">
    <property type="entry name" value="RqcP2_N"/>
</dbReference>
<dbReference type="CDD" id="cd00165">
    <property type="entry name" value="S4"/>
    <property type="match status" value="1"/>
</dbReference>
<dbReference type="GO" id="GO:0003723">
    <property type="term" value="F:RNA binding"/>
    <property type="evidence" value="ECO:0007669"/>
    <property type="project" value="UniProtKB-KW"/>
</dbReference>
<dbReference type="InterPro" id="IPR002942">
    <property type="entry name" value="S4_RNA-bd"/>
</dbReference>